<dbReference type="SUPFAM" id="SSF53335">
    <property type="entry name" value="S-adenosyl-L-methionine-dependent methyltransferases"/>
    <property type="match status" value="1"/>
</dbReference>
<dbReference type="Gene3D" id="3.40.50.150">
    <property type="entry name" value="Vaccinia Virus protein VP39"/>
    <property type="match status" value="1"/>
</dbReference>
<protein>
    <submittedName>
        <fullName evidence="1">Class I SAM-dependent methyltransferase</fullName>
    </submittedName>
</protein>
<proteinExistence type="predicted"/>
<keyword evidence="1" id="KW-0808">Transferase</keyword>
<keyword evidence="2" id="KW-1185">Reference proteome</keyword>
<reference evidence="1 2" key="1">
    <citation type="submission" date="2019-01" db="EMBL/GenBank/DDBJ databases">
        <title>Ktedonosporobacter rubrisoli SCAWS-G2.</title>
        <authorList>
            <person name="Huang Y."/>
            <person name="Yan B."/>
        </authorList>
    </citation>
    <scope>NUCLEOTIDE SEQUENCE [LARGE SCALE GENOMIC DNA]</scope>
    <source>
        <strain evidence="1 2">SCAWS-G2</strain>
    </source>
</reference>
<dbReference type="KEGG" id="kbs:EPA93_23225"/>
<dbReference type="GO" id="GO:0008168">
    <property type="term" value="F:methyltransferase activity"/>
    <property type="evidence" value="ECO:0007669"/>
    <property type="project" value="UniProtKB-KW"/>
</dbReference>
<name>A0A4P6JUW7_KTERU</name>
<dbReference type="AlphaFoldDB" id="A0A4P6JUW7"/>
<dbReference type="CDD" id="cd02440">
    <property type="entry name" value="AdoMet_MTases"/>
    <property type="match status" value="1"/>
</dbReference>
<dbReference type="EMBL" id="CP035758">
    <property type="protein sequence ID" value="QBD78736.1"/>
    <property type="molecule type" value="Genomic_DNA"/>
</dbReference>
<evidence type="ECO:0000313" key="2">
    <source>
        <dbReference type="Proteomes" id="UP000290365"/>
    </source>
</evidence>
<dbReference type="RefSeq" id="WP_129889789.1">
    <property type="nucleotide sequence ID" value="NZ_CP035758.1"/>
</dbReference>
<dbReference type="GO" id="GO:0032259">
    <property type="term" value="P:methylation"/>
    <property type="evidence" value="ECO:0007669"/>
    <property type="project" value="UniProtKB-KW"/>
</dbReference>
<keyword evidence="1" id="KW-0489">Methyltransferase</keyword>
<accession>A0A4P6JUW7</accession>
<organism evidence="1 2">
    <name type="scientific">Ktedonosporobacter rubrisoli</name>
    <dbReference type="NCBI Taxonomy" id="2509675"/>
    <lineage>
        <taxon>Bacteria</taxon>
        <taxon>Bacillati</taxon>
        <taxon>Chloroflexota</taxon>
        <taxon>Ktedonobacteria</taxon>
        <taxon>Ktedonobacterales</taxon>
        <taxon>Ktedonosporobacteraceae</taxon>
        <taxon>Ktedonosporobacter</taxon>
    </lineage>
</organism>
<dbReference type="OrthoDB" id="449182at2"/>
<evidence type="ECO:0000313" key="1">
    <source>
        <dbReference type="EMBL" id="QBD78736.1"/>
    </source>
</evidence>
<sequence length="213" mass="24231">MDEAELNRWFDNNRIVLETAYLAGSQPWQQSGVGLRTPRTAQDWEVLRRPIADCISSSGTFLDIGCANGYLLECVLRWTQERNLQITPYGLDFSEKLATLARQRLPQYAGQIFVGNAWNWSPPQRFDYVNTTLDYIPASLHQAFVQRLLEAYVLPGGYLLVAEYLGKHTASPELKINEQLRQWGFSVAMVKASQLAHDPMGQTRIAAIKNKWP</sequence>
<dbReference type="InterPro" id="IPR029063">
    <property type="entry name" value="SAM-dependent_MTases_sf"/>
</dbReference>
<gene>
    <name evidence="1" type="ORF">EPA93_23225</name>
</gene>
<dbReference type="Proteomes" id="UP000290365">
    <property type="component" value="Chromosome"/>
</dbReference>